<accession>A0ACD3QJD8</accession>
<keyword evidence="2" id="KW-1185">Reference proteome</keyword>
<dbReference type="Proteomes" id="UP000793456">
    <property type="component" value="Chromosome XVIII"/>
</dbReference>
<proteinExistence type="predicted"/>
<organism evidence="1 2">
    <name type="scientific">Larimichthys crocea</name>
    <name type="common">Large yellow croaker</name>
    <name type="synonym">Pseudosciaena crocea</name>
    <dbReference type="NCBI Taxonomy" id="215358"/>
    <lineage>
        <taxon>Eukaryota</taxon>
        <taxon>Metazoa</taxon>
        <taxon>Chordata</taxon>
        <taxon>Craniata</taxon>
        <taxon>Vertebrata</taxon>
        <taxon>Euteleostomi</taxon>
        <taxon>Actinopterygii</taxon>
        <taxon>Neopterygii</taxon>
        <taxon>Teleostei</taxon>
        <taxon>Neoteleostei</taxon>
        <taxon>Acanthomorphata</taxon>
        <taxon>Eupercaria</taxon>
        <taxon>Sciaenidae</taxon>
        <taxon>Larimichthys</taxon>
    </lineage>
</organism>
<gene>
    <name evidence="1" type="ORF">E3U43_011313</name>
</gene>
<dbReference type="EMBL" id="CM011691">
    <property type="protein sequence ID" value="TMS07220.1"/>
    <property type="molecule type" value="Genomic_DNA"/>
</dbReference>
<protein>
    <submittedName>
        <fullName evidence="1">Uncharacterized protein</fullName>
    </submittedName>
</protein>
<sequence length="192" mass="21357">MGRGSKTSRGTSHSFRYRTISSTSDVDETLFGSPTQVSSHLDKCGKSKAKNSRKKPRRTKMERQFKSSPKTSFAPSGSPKSLLQEIPSLYPSTELERITSNSQILTKEEREAQKATREKKKEEEHKKAEEMKRRMMELDMSRKQNPLSEEGGRGPGNPESLGGEGQPVTAGGRRGDQNVQPADSKCQVSSHM</sequence>
<name>A0ACD3QJD8_LARCR</name>
<evidence type="ECO:0000313" key="1">
    <source>
        <dbReference type="EMBL" id="TMS07220.1"/>
    </source>
</evidence>
<evidence type="ECO:0000313" key="2">
    <source>
        <dbReference type="Proteomes" id="UP000793456"/>
    </source>
</evidence>
<comment type="caution">
    <text evidence="1">The sequence shown here is derived from an EMBL/GenBank/DDBJ whole genome shotgun (WGS) entry which is preliminary data.</text>
</comment>
<reference evidence="1" key="1">
    <citation type="submission" date="2018-11" db="EMBL/GenBank/DDBJ databases">
        <title>The sequence and de novo assembly of Larimichthys crocea genome using PacBio and Hi-C technologies.</title>
        <authorList>
            <person name="Xu P."/>
            <person name="Chen B."/>
            <person name="Zhou Z."/>
            <person name="Ke Q."/>
            <person name="Wu Y."/>
            <person name="Bai H."/>
            <person name="Pu F."/>
        </authorList>
    </citation>
    <scope>NUCLEOTIDE SEQUENCE</scope>
    <source>
        <tissue evidence="1">Muscle</tissue>
    </source>
</reference>